<sequence length="594" mass="63759">QESEAAALREQNNLLLKEIAALHERLGDTVIESYGQIGVAAAAAGGNSDGLTGKIRRKMSRRNLAGRAGALGISVSNDSQGTPERAQREKQSRAHRVVSRVLSHFTPDVRKVQQSAGGRGNGKELLWAKSYHPGETASPAKKDDEYEAQLVYLDDCNSTPGSPRVRSVVYSGPVVPSLTGGHRVTFTSEQVKSVPLSPSVSAALMNDRMQQTMSPTNPQCKAERDTHAGPPNHASVQPMSTPTRGEKSPAGPLDSPAQTFSTPDEALTAYSEGKLLNSMAKHPETPSPEERKNGEEEQKEQQSRRQVSRRKAAQAAKAKLEEQAHPHGRPTRAAAQAASDALAKAARRKKDDSGDGNEPIGEKTHSQKRRSLTQNPDESDPESAAEDAGEDEDEDEEVAEDPSGSDNDSGSAYNSEDGQDGDGSESERENVTPRRAGSRQLSKSPPGTVISQPSVLRRTPGSRKRRKLRQGQTVLNISPVSDQDFDILDASEVPDNDTLMSMPGALGPQLRYVGSKSHLMSPLRSNAALSYSVLSPLKTRGQRRRGADTAAGPLSAQDSGLLEAAVPPDVPANPNEGSILMTPFKMLSRLRSRR</sequence>
<organism evidence="1 2">
    <name type="scientific">Spiromyces aspiralis</name>
    <dbReference type="NCBI Taxonomy" id="68401"/>
    <lineage>
        <taxon>Eukaryota</taxon>
        <taxon>Fungi</taxon>
        <taxon>Fungi incertae sedis</taxon>
        <taxon>Zoopagomycota</taxon>
        <taxon>Kickxellomycotina</taxon>
        <taxon>Kickxellomycetes</taxon>
        <taxon>Kickxellales</taxon>
        <taxon>Kickxellaceae</taxon>
        <taxon>Spiromyces</taxon>
    </lineage>
</organism>
<dbReference type="Proteomes" id="UP001145114">
    <property type="component" value="Unassembled WGS sequence"/>
</dbReference>
<protein>
    <submittedName>
        <fullName evidence="1">Uncharacterized protein</fullName>
    </submittedName>
</protein>
<gene>
    <name evidence="1" type="ORF">EV182_002001</name>
</gene>
<reference evidence="1" key="1">
    <citation type="submission" date="2022-06" db="EMBL/GenBank/DDBJ databases">
        <title>Phylogenomic reconstructions and comparative analyses of Kickxellomycotina fungi.</title>
        <authorList>
            <person name="Reynolds N.K."/>
            <person name="Stajich J.E."/>
            <person name="Barry K."/>
            <person name="Grigoriev I.V."/>
            <person name="Crous P."/>
            <person name="Smith M.E."/>
        </authorList>
    </citation>
    <scope>NUCLEOTIDE SEQUENCE</scope>
    <source>
        <strain evidence="1">RSA 2271</strain>
    </source>
</reference>
<accession>A0ACC1HWI4</accession>
<proteinExistence type="predicted"/>
<dbReference type="EMBL" id="JAMZIH010000366">
    <property type="protein sequence ID" value="KAJ1679463.1"/>
    <property type="molecule type" value="Genomic_DNA"/>
</dbReference>
<feature type="non-terminal residue" evidence="1">
    <location>
        <position position="1"/>
    </location>
</feature>
<keyword evidence="2" id="KW-1185">Reference proteome</keyword>
<evidence type="ECO:0000313" key="1">
    <source>
        <dbReference type="EMBL" id="KAJ1679463.1"/>
    </source>
</evidence>
<comment type="caution">
    <text evidence="1">The sequence shown here is derived from an EMBL/GenBank/DDBJ whole genome shotgun (WGS) entry which is preliminary data.</text>
</comment>
<evidence type="ECO:0000313" key="2">
    <source>
        <dbReference type="Proteomes" id="UP001145114"/>
    </source>
</evidence>
<name>A0ACC1HWI4_9FUNG</name>